<sequence length="355" mass="41112">MTDLLTKVAYQTVQNSKTYFSLAHKSISTQLLKTFAPPRESKTNPISPKLLMRIRERLDRLIETDWDDAERGIYPTDLLFDHPWEDFLRQYPLLCLDMPTVWMRSQQNKHQEFASDIDTTGYPAYYLQNFHHQTDGYLSENSANLYDLQVELLFNGSADAMRRRILAPLKRSLNVWNGLPENQLRILDVACGTGRTLKFLRGMLPKAALFGIDLSPAYLRKANEILSQIPGELPQLSQANAEELPYRDNYFQAVTSVFLFHELPANTRQTVINECFRVLQPGGSLTLCDSIQVSDAPELKQVLENFPQIFHEPYYRHYIQDDLVQRLETAGFTDIQTETHFMSKYWSARKPHLSE</sequence>
<dbReference type="EMBL" id="JAMXFF010000011">
    <property type="protein sequence ID" value="MCT7966535.1"/>
    <property type="molecule type" value="Genomic_DNA"/>
</dbReference>
<keyword evidence="3" id="KW-1185">Reference proteome</keyword>
<dbReference type="Pfam" id="PF13649">
    <property type="entry name" value="Methyltransf_25"/>
    <property type="match status" value="1"/>
</dbReference>
<dbReference type="PANTHER" id="PTHR43591:SF110">
    <property type="entry name" value="RHODANESE DOMAIN-CONTAINING PROTEIN"/>
    <property type="match status" value="1"/>
</dbReference>
<dbReference type="GO" id="GO:0008168">
    <property type="term" value="F:methyltransferase activity"/>
    <property type="evidence" value="ECO:0007669"/>
    <property type="project" value="UniProtKB-KW"/>
</dbReference>
<evidence type="ECO:0000313" key="3">
    <source>
        <dbReference type="Proteomes" id="UP001525890"/>
    </source>
</evidence>
<protein>
    <submittedName>
        <fullName evidence="2">Class I SAM-dependent methyltransferase</fullName>
    </submittedName>
</protein>
<dbReference type="InterPro" id="IPR041698">
    <property type="entry name" value="Methyltransf_25"/>
</dbReference>
<gene>
    <name evidence="2" type="ORF">NG799_09345</name>
</gene>
<dbReference type="InterPro" id="IPR029063">
    <property type="entry name" value="SAM-dependent_MTases_sf"/>
</dbReference>
<organism evidence="2 3">
    <name type="scientific">Laspinema palackyanum D2a</name>
    <dbReference type="NCBI Taxonomy" id="2953684"/>
    <lineage>
        <taxon>Bacteria</taxon>
        <taxon>Bacillati</taxon>
        <taxon>Cyanobacteriota</taxon>
        <taxon>Cyanophyceae</taxon>
        <taxon>Oscillatoriophycideae</taxon>
        <taxon>Oscillatoriales</taxon>
        <taxon>Laspinemataceae</taxon>
        <taxon>Laspinema</taxon>
        <taxon>Laspinema palackyanum</taxon>
    </lineage>
</organism>
<accession>A0ABT2MP73</accession>
<keyword evidence="2" id="KW-0489">Methyltransferase</keyword>
<dbReference type="RefSeq" id="WP_368006176.1">
    <property type="nucleotide sequence ID" value="NZ_JAMXFF010000011.1"/>
</dbReference>
<name>A0ABT2MP73_9CYAN</name>
<dbReference type="Gene3D" id="3.40.50.150">
    <property type="entry name" value="Vaccinia Virus protein VP39"/>
    <property type="match status" value="1"/>
</dbReference>
<dbReference type="SUPFAM" id="SSF53335">
    <property type="entry name" value="S-adenosyl-L-methionine-dependent methyltransferases"/>
    <property type="match status" value="1"/>
</dbReference>
<dbReference type="Proteomes" id="UP001525890">
    <property type="component" value="Unassembled WGS sequence"/>
</dbReference>
<dbReference type="GO" id="GO:0032259">
    <property type="term" value="P:methylation"/>
    <property type="evidence" value="ECO:0007669"/>
    <property type="project" value="UniProtKB-KW"/>
</dbReference>
<evidence type="ECO:0000313" key="2">
    <source>
        <dbReference type="EMBL" id="MCT7966535.1"/>
    </source>
</evidence>
<proteinExistence type="predicted"/>
<comment type="caution">
    <text evidence="2">The sequence shown here is derived from an EMBL/GenBank/DDBJ whole genome shotgun (WGS) entry which is preliminary data.</text>
</comment>
<dbReference type="PANTHER" id="PTHR43591">
    <property type="entry name" value="METHYLTRANSFERASE"/>
    <property type="match status" value="1"/>
</dbReference>
<reference evidence="2 3" key="1">
    <citation type="journal article" date="2022" name="Front. Microbiol.">
        <title>High genomic differentiation and limited gene flow indicate recent cryptic speciation within the genus Laspinema (cyanobacteria).</title>
        <authorList>
            <person name="Stanojkovic A."/>
            <person name="Skoupy S."/>
            <person name="Skaloud P."/>
            <person name="Dvorak P."/>
        </authorList>
    </citation>
    <scope>NUCLEOTIDE SEQUENCE [LARGE SCALE GENOMIC DNA]</scope>
    <source>
        <strain evidence="2 3">D2a</strain>
    </source>
</reference>
<feature type="domain" description="Methyltransferase" evidence="1">
    <location>
        <begin position="186"/>
        <end position="283"/>
    </location>
</feature>
<dbReference type="CDD" id="cd02440">
    <property type="entry name" value="AdoMet_MTases"/>
    <property type="match status" value="1"/>
</dbReference>
<keyword evidence="2" id="KW-0808">Transferase</keyword>
<evidence type="ECO:0000259" key="1">
    <source>
        <dbReference type="Pfam" id="PF13649"/>
    </source>
</evidence>